<organism evidence="2 3">
    <name type="scientific">Halorussus aquaticus</name>
    <dbReference type="NCBI Taxonomy" id="2953748"/>
    <lineage>
        <taxon>Archaea</taxon>
        <taxon>Methanobacteriati</taxon>
        <taxon>Methanobacteriota</taxon>
        <taxon>Stenosarchaea group</taxon>
        <taxon>Halobacteria</taxon>
        <taxon>Halobacteriales</taxon>
        <taxon>Haladaptataceae</taxon>
        <taxon>Halorussus</taxon>
    </lineage>
</organism>
<evidence type="ECO:0000256" key="1">
    <source>
        <dbReference type="SAM" id="Phobius"/>
    </source>
</evidence>
<dbReference type="Proteomes" id="UP001595945">
    <property type="component" value="Unassembled WGS sequence"/>
</dbReference>
<keyword evidence="3" id="KW-1185">Reference proteome</keyword>
<dbReference type="RefSeq" id="WP_254268447.1">
    <property type="nucleotide sequence ID" value="NZ_CP100400.1"/>
</dbReference>
<feature type="transmembrane region" description="Helical" evidence="1">
    <location>
        <begin position="29"/>
        <end position="48"/>
    </location>
</feature>
<accession>A0ABD5Q634</accession>
<gene>
    <name evidence="2" type="ORF">ACFO9K_16850</name>
</gene>
<proteinExistence type="predicted"/>
<keyword evidence="1" id="KW-0812">Transmembrane</keyword>
<protein>
    <submittedName>
        <fullName evidence="2">Uncharacterized protein</fullName>
    </submittedName>
</protein>
<sequence length="49" mass="4643">MSTSSAVLLALGGGLTALAAVNYADGVYGGATVAGIGGVVAFVFVLLLD</sequence>
<reference evidence="2 3" key="1">
    <citation type="journal article" date="2019" name="Int. J. Syst. Evol. Microbiol.">
        <title>The Global Catalogue of Microorganisms (GCM) 10K type strain sequencing project: providing services to taxonomists for standard genome sequencing and annotation.</title>
        <authorList>
            <consortium name="The Broad Institute Genomics Platform"/>
            <consortium name="The Broad Institute Genome Sequencing Center for Infectious Disease"/>
            <person name="Wu L."/>
            <person name="Ma J."/>
        </authorList>
    </citation>
    <scope>NUCLEOTIDE SEQUENCE [LARGE SCALE GENOMIC DNA]</scope>
    <source>
        <strain evidence="2 3">XZYJ18</strain>
    </source>
</reference>
<keyword evidence="1" id="KW-1133">Transmembrane helix</keyword>
<dbReference type="AlphaFoldDB" id="A0ABD5Q634"/>
<name>A0ABD5Q634_9EURY</name>
<dbReference type="EMBL" id="JBHSHT010000002">
    <property type="protein sequence ID" value="MFC4825927.1"/>
    <property type="molecule type" value="Genomic_DNA"/>
</dbReference>
<dbReference type="GeneID" id="73043345"/>
<keyword evidence="1" id="KW-0472">Membrane</keyword>
<evidence type="ECO:0000313" key="3">
    <source>
        <dbReference type="Proteomes" id="UP001595945"/>
    </source>
</evidence>
<comment type="caution">
    <text evidence="2">The sequence shown here is derived from an EMBL/GenBank/DDBJ whole genome shotgun (WGS) entry which is preliminary data.</text>
</comment>
<evidence type="ECO:0000313" key="2">
    <source>
        <dbReference type="EMBL" id="MFC4825927.1"/>
    </source>
</evidence>